<evidence type="ECO:0000313" key="2">
    <source>
        <dbReference type="Proteomes" id="UP000796761"/>
    </source>
</evidence>
<keyword evidence="2" id="KW-1185">Reference proteome</keyword>
<protein>
    <submittedName>
        <fullName evidence="1">Uncharacterized protein</fullName>
    </submittedName>
</protein>
<accession>A0A8K1GVM6</accession>
<sequence length="107" mass="12332">MSRSTAAWPTEQSGLLYLTLMSSFGIHSTSTTQAYWTESCRQASRCLRDQKHNMQEEAGASGFVQSGGEMTKWESSFCFQLPNWVYRKDKTRLFPEVHKEKTTVRLQ</sequence>
<gene>
    <name evidence="1" type="ORF">HGM15179_002159</name>
</gene>
<comment type="caution">
    <text evidence="1">The sequence shown here is derived from an EMBL/GenBank/DDBJ whole genome shotgun (WGS) entry which is preliminary data.</text>
</comment>
<reference evidence="1" key="1">
    <citation type="submission" date="2019-04" db="EMBL/GenBank/DDBJ databases">
        <title>Genome assembly of Zosterops borbonicus 15179.</title>
        <authorList>
            <person name="Leroy T."/>
            <person name="Anselmetti Y."/>
            <person name="Tilak M.-K."/>
            <person name="Nabholz B."/>
        </authorList>
    </citation>
    <scope>NUCLEOTIDE SEQUENCE</scope>
    <source>
        <strain evidence="1">HGM_15179</strain>
        <tissue evidence="1">Muscle</tissue>
    </source>
</reference>
<name>A0A8K1GVM6_9PASS</name>
<organism evidence="1 2">
    <name type="scientific">Zosterops borbonicus</name>
    <dbReference type="NCBI Taxonomy" id="364589"/>
    <lineage>
        <taxon>Eukaryota</taxon>
        <taxon>Metazoa</taxon>
        <taxon>Chordata</taxon>
        <taxon>Craniata</taxon>
        <taxon>Vertebrata</taxon>
        <taxon>Euteleostomi</taxon>
        <taxon>Archelosauria</taxon>
        <taxon>Archosauria</taxon>
        <taxon>Dinosauria</taxon>
        <taxon>Saurischia</taxon>
        <taxon>Theropoda</taxon>
        <taxon>Coelurosauria</taxon>
        <taxon>Aves</taxon>
        <taxon>Neognathae</taxon>
        <taxon>Neoaves</taxon>
        <taxon>Telluraves</taxon>
        <taxon>Australaves</taxon>
        <taxon>Passeriformes</taxon>
        <taxon>Sylvioidea</taxon>
        <taxon>Zosteropidae</taxon>
        <taxon>Zosterops</taxon>
    </lineage>
</organism>
<proteinExistence type="predicted"/>
<dbReference type="Proteomes" id="UP000796761">
    <property type="component" value="Unassembled WGS sequence"/>
</dbReference>
<evidence type="ECO:0000313" key="1">
    <source>
        <dbReference type="EMBL" id="TRZ24938.1"/>
    </source>
</evidence>
<dbReference type="EMBL" id="SWJQ01000036">
    <property type="protein sequence ID" value="TRZ24938.1"/>
    <property type="molecule type" value="Genomic_DNA"/>
</dbReference>
<dbReference type="AlphaFoldDB" id="A0A8K1GVM6"/>